<protein>
    <submittedName>
        <fullName evidence="2">GIY-YIG nuclease family protein</fullName>
    </submittedName>
</protein>
<proteinExistence type="predicted"/>
<accession>A0A6B3NLU2</accession>
<dbReference type="AlphaFoldDB" id="A0A6B3NLU2"/>
<dbReference type="InterPro" id="IPR035901">
    <property type="entry name" value="GIY-YIG_endonuc_sf"/>
</dbReference>
<dbReference type="EMBL" id="JAAHFQ010001250">
    <property type="protein sequence ID" value="NER32447.1"/>
    <property type="molecule type" value="Genomic_DNA"/>
</dbReference>
<dbReference type="CDD" id="cd00719">
    <property type="entry name" value="GIY-YIG_SF"/>
    <property type="match status" value="1"/>
</dbReference>
<feature type="region of interest" description="Disordered" evidence="1">
    <location>
        <begin position="207"/>
        <end position="244"/>
    </location>
</feature>
<gene>
    <name evidence="2" type="ORF">F6J89_33865</name>
</gene>
<dbReference type="Gene3D" id="3.40.1440.10">
    <property type="entry name" value="GIY-YIG endonuclease"/>
    <property type="match status" value="1"/>
</dbReference>
<evidence type="ECO:0000256" key="1">
    <source>
        <dbReference type="SAM" id="MobiDB-lite"/>
    </source>
</evidence>
<sequence>VKQTRQNKTDIMLSLLLNSIPSLHITERVKLPAQPGLYFVYTLDHQLLYLGKADNLKTRWNSHHKYQSFIETSMDCRIGYFTFDSIENLTQTIEEFEAEPTQTVQNNALVTASQLEEVKQELATVKQQLNDTLSTLIQLGSDSVIKKLKNYLPPRGLQSWKPSSDEMKNGINRSSLAKQFGFNTVKELEDAASLLKLDPIEYLEELSGWTNQPTGEGRSSSKFFAPKNSTDLESPDSSVKTEEN</sequence>
<organism evidence="2">
    <name type="scientific">Symploca sp. SIO1C4</name>
    <dbReference type="NCBI Taxonomy" id="2607765"/>
    <lineage>
        <taxon>Bacteria</taxon>
        <taxon>Bacillati</taxon>
        <taxon>Cyanobacteriota</taxon>
        <taxon>Cyanophyceae</taxon>
        <taxon>Coleofasciculales</taxon>
        <taxon>Coleofasciculaceae</taxon>
        <taxon>Symploca</taxon>
    </lineage>
</organism>
<feature type="non-terminal residue" evidence="2">
    <location>
        <position position="1"/>
    </location>
</feature>
<dbReference type="SUPFAM" id="SSF82771">
    <property type="entry name" value="GIY-YIG endonuclease"/>
    <property type="match status" value="1"/>
</dbReference>
<feature type="compositionally biased region" description="Polar residues" evidence="1">
    <location>
        <begin position="208"/>
        <end position="238"/>
    </location>
</feature>
<reference evidence="2" key="1">
    <citation type="submission" date="2019-11" db="EMBL/GenBank/DDBJ databases">
        <title>Genomic insights into an expanded diversity of filamentous marine cyanobacteria reveals the extraordinary biosynthetic potential of Moorea and Okeania.</title>
        <authorList>
            <person name="Ferreira Leao T."/>
            <person name="Wang M."/>
            <person name="Moss N."/>
            <person name="Da Silva R."/>
            <person name="Sanders J."/>
            <person name="Nurk S."/>
            <person name="Gurevich A."/>
            <person name="Humphrey G."/>
            <person name="Reher R."/>
            <person name="Zhu Q."/>
            <person name="Belda-Ferre P."/>
            <person name="Glukhov E."/>
            <person name="Rex R."/>
            <person name="Dorrestein P.C."/>
            <person name="Knight R."/>
            <person name="Pevzner P."/>
            <person name="Gerwick W.H."/>
            <person name="Gerwick L."/>
        </authorList>
    </citation>
    <scope>NUCLEOTIDE SEQUENCE</scope>
    <source>
        <strain evidence="2">SIO1C4</strain>
    </source>
</reference>
<comment type="caution">
    <text evidence="2">The sequence shown here is derived from an EMBL/GenBank/DDBJ whole genome shotgun (WGS) entry which is preliminary data.</text>
</comment>
<name>A0A6B3NLU2_9CYAN</name>
<evidence type="ECO:0000313" key="2">
    <source>
        <dbReference type="EMBL" id="NER32447.1"/>
    </source>
</evidence>